<sequence length="57" mass="6889">MADTPSDALWRIAAFAVIMLLSGRDRWWIVFVLYSIYRLTQTELFDRIRQTIRRDLK</sequence>
<dbReference type="AlphaFoldDB" id="A0A3P6QFI7"/>
<reference evidence="2 3" key="1">
    <citation type="submission" date="2018-11" db="EMBL/GenBank/DDBJ databases">
        <authorList>
            <consortium name="Pathogen Informatics"/>
        </authorList>
    </citation>
    <scope>NUCLEOTIDE SEQUENCE [LARGE SCALE GENOMIC DNA]</scope>
</reference>
<dbReference type="EMBL" id="UYRV01002449">
    <property type="protein sequence ID" value="VDK48692.1"/>
    <property type="molecule type" value="Genomic_DNA"/>
</dbReference>
<evidence type="ECO:0000256" key="1">
    <source>
        <dbReference type="SAM" id="Phobius"/>
    </source>
</evidence>
<organism evidence="2 3">
    <name type="scientific">Cylicostephanus goldi</name>
    <name type="common">Nematode worm</name>
    <dbReference type="NCBI Taxonomy" id="71465"/>
    <lineage>
        <taxon>Eukaryota</taxon>
        <taxon>Metazoa</taxon>
        <taxon>Ecdysozoa</taxon>
        <taxon>Nematoda</taxon>
        <taxon>Chromadorea</taxon>
        <taxon>Rhabditida</taxon>
        <taxon>Rhabditina</taxon>
        <taxon>Rhabditomorpha</taxon>
        <taxon>Strongyloidea</taxon>
        <taxon>Strongylidae</taxon>
        <taxon>Cylicostephanus</taxon>
    </lineage>
</organism>
<keyword evidence="1" id="KW-1133">Transmembrane helix</keyword>
<keyword evidence="1" id="KW-0472">Membrane</keyword>
<dbReference type="Proteomes" id="UP000271889">
    <property type="component" value="Unassembled WGS sequence"/>
</dbReference>
<keyword evidence="3" id="KW-1185">Reference proteome</keyword>
<proteinExistence type="predicted"/>
<dbReference type="OrthoDB" id="10303948at2759"/>
<accession>A0A3P6QFI7</accession>
<protein>
    <submittedName>
        <fullName evidence="2">Uncharacterized protein</fullName>
    </submittedName>
</protein>
<gene>
    <name evidence="2" type="ORF">CGOC_LOCUS1343</name>
</gene>
<name>A0A3P6QFI7_CYLGO</name>
<keyword evidence="1" id="KW-0812">Transmembrane</keyword>
<evidence type="ECO:0000313" key="2">
    <source>
        <dbReference type="EMBL" id="VDK48692.1"/>
    </source>
</evidence>
<evidence type="ECO:0000313" key="3">
    <source>
        <dbReference type="Proteomes" id="UP000271889"/>
    </source>
</evidence>
<feature type="transmembrane region" description="Helical" evidence="1">
    <location>
        <begin position="12"/>
        <end position="37"/>
    </location>
</feature>